<dbReference type="GO" id="GO:0015937">
    <property type="term" value="P:coenzyme A biosynthetic process"/>
    <property type="evidence" value="ECO:0007669"/>
    <property type="project" value="UniProtKB-ARBA"/>
</dbReference>
<dbReference type="Gene3D" id="3.40.50.10300">
    <property type="entry name" value="CoaB-like"/>
    <property type="match status" value="1"/>
</dbReference>
<dbReference type="AlphaFoldDB" id="A0A7J4JET0"/>
<feature type="domain" description="DNA/pantothenate metabolism flavoprotein C-terminal" evidence="1">
    <location>
        <begin position="53"/>
        <end position="258"/>
    </location>
</feature>
<dbReference type="InterPro" id="IPR007085">
    <property type="entry name" value="DNA/pantothenate-metab_flavo_C"/>
</dbReference>
<evidence type="ECO:0000259" key="1">
    <source>
        <dbReference type="Pfam" id="PF04127"/>
    </source>
</evidence>
<name>A0A7J4JET0_9ARCH</name>
<sequence length="264" mass="29021">MYHRQPLVHENIVKLKSVGVEFIEPRREEGKAKIAETQDVVLAVERMLSPKPLAGKRVLITSGATLEAVDPVRVLTTRASGQTGRALAREACRLGASVTLVHSGEAVPGAKNVRVESGEEMREAVMRVLGEGCDVFVSAAAVSDFKVKARPEKMKSGQAVELKLEPAPKIVEEARKRFPSVFVVGFKAETHLEAGELERVGLEFLGRHRLGLVIANDVGRHPMGGTRNEVLLLSRARQPVWVEGRKDFLAQKIVERLCEELKRA</sequence>
<dbReference type="SUPFAM" id="SSF102645">
    <property type="entry name" value="CoaB-like"/>
    <property type="match status" value="1"/>
</dbReference>
<comment type="caution">
    <text evidence="2">The sequence shown here is derived from an EMBL/GenBank/DDBJ whole genome shotgun (WGS) entry which is preliminary data.</text>
</comment>
<dbReference type="Pfam" id="PF04127">
    <property type="entry name" value="DFP"/>
    <property type="match status" value="1"/>
</dbReference>
<dbReference type="InterPro" id="IPR035929">
    <property type="entry name" value="CoaB-like_sf"/>
</dbReference>
<organism evidence="2 3">
    <name type="scientific">Candidatus Iainarchaeum sp</name>
    <dbReference type="NCBI Taxonomy" id="3101447"/>
    <lineage>
        <taxon>Archaea</taxon>
        <taxon>Candidatus Iainarchaeota</taxon>
        <taxon>Candidatus Iainarchaeia</taxon>
        <taxon>Candidatus Iainarchaeales</taxon>
        <taxon>Candidatus Iainarchaeaceae</taxon>
        <taxon>Candidatus Iainarchaeum</taxon>
    </lineage>
</organism>
<gene>
    <name evidence="2" type="ORF">HA252_00260</name>
</gene>
<protein>
    <submittedName>
        <fullName evidence="2">DNA/pantothenate metabolism flavoprotein</fullName>
    </submittedName>
</protein>
<dbReference type="GO" id="GO:0003824">
    <property type="term" value="F:catalytic activity"/>
    <property type="evidence" value="ECO:0007669"/>
    <property type="project" value="UniProtKB-ARBA"/>
</dbReference>
<proteinExistence type="predicted"/>
<feature type="non-terminal residue" evidence="2">
    <location>
        <position position="1"/>
    </location>
</feature>
<accession>A0A7J4JET0</accession>
<evidence type="ECO:0000313" key="3">
    <source>
        <dbReference type="Proteomes" id="UP000564964"/>
    </source>
</evidence>
<reference evidence="3" key="1">
    <citation type="journal article" date="2020" name="bioRxiv">
        <title>A rank-normalized archaeal taxonomy based on genome phylogeny resolves widespread incomplete and uneven classifications.</title>
        <authorList>
            <person name="Rinke C."/>
            <person name="Chuvochina M."/>
            <person name="Mussig A.J."/>
            <person name="Chaumeil P.-A."/>
            <person name="Waite D.W."/>
            <person name="Whitman W.B."/>
            <person name="Parks D.H."/>
            <person name="Hugenholtz P."/>
        </authorList>
    </citation>
    <scope>NUCLEOTIDE SEQUENCE [LARGE SCALE GENOMIC DNA]</scope>
</reference>
<evidence type="ECO:0000313" key="2">
    <source>
        <dbReference type="EMBL" id="HIH15824.1"/>
    </source>
</evidence>
<dbReference type="Proteomes" id="UP000564964">
    <property type="component" value="Unassembled WGS sequence"/>
</dbReference>
<dbReference type="EMBL" id="DUGH01000006">
    <property type="protein sequence ID" value="HIH15824.1"/>
    <property type="molecule type" value="Genomic_DNA"/>
</dbReference>